<evidence type="ECO:0000313" key="7">
    <source>
        <dbReference type="EMBL" id="QHQ35284.1"/>
    </source>
</evidence>
<protein>
    <submittedName>
        <fullName evidence="7">4Fe-4S dicluster domain-containing protein</fullName>
    </submittedName>
</protein>
<evidence type="ECO:0000256" key="1">
    <source>
        <dbReference type="ARBA" id="ARBA00022485"/>
    </source>
</evidence>
<organism evidence="7 8">
    <name type="scientific">Algicella marina</name>
    <dbReference type="NCBI Taxonomy" id="2683284"/>
    <lineage>
        <taxon>Bacteria</taxon>
        <taxon>Pseudomonadati</taxon>
        <taxon>Pseudomonadota</taxon>
        <taxon>Alphaproteobacteria</taxon>
        <taxon>Rhodobacterales</taxon>
        <taxon>Paracoccaceae</taxon>
        <taxon>Algicella</taxon>
    </lineage>
</organism>
<feature type="domain" description="4Fe-4S ferredoxin-type" evidence="6">
    <location>
        <begin position="530"/>
        <end position="559"/>
    </location>
</feature>
<dbReference type="SUPFAM" id="SSF54862">
    <property type="entry name" value="4Fe-4S ferredoxins"/>
    <property type="match status" value="1"/>
</dbReference>
<evidence type="ECO:0000256" key="3">
    <source>
        <dbReference type="ARBA" id="ARBA00023004"/>
    </source>
</evidence>
<dbReference type="GO" id="GO:0051539">
    <property type="term" value="F:4 iron, 4 sulfur cluster binding"/>
    <property type="evidence" value="ECO:0007669"/>
    <property type="project" value="UniProtKB-KW"/>
</dbReference>
<dbReference type="Proteomes" id="UP000464495">
    <property type="component" value="Chromosome"/>
</dbReference>
<sequence>MSPRLMLCTCEGSQAIDADALGEATGLSTGRVYTNLCGREAPEFRKAAAEQDVVIACGQMAETFAMIADELGLSAPRTFDLRDSAGWSDETAAATPKMAALAAAALIDIPAAPSYDLHSGGTCLILGPEKTAVAAAERLAEHLAVTVAVTDGAPEVLVPDPGYDLITGKLRRAEGSFTKFNVTFDAFSTVLPSGRGTPAMTSPRDGAKASCDILLDLTGRPSLFPAAEKRDGYLRAAPTDQPAIEKAVFEAAQMVGTFEKPLYIRFEPTLCAHSRASKPACSRCQTVCPTGAITSAGETVAINSDICAGCGACASVCPTGAASYEAPTVSNIFRQISTLARAFRSAGGKAPRLLVHETLFGAEAISLAARYGRGLPADTIPLEVNSLAIFGHAEQLAALSAGFVSVDLMAGPKTEVDSVEPELELANAIAGRLLVRLIEPRTPDELEHMVRDRQGVDTNPVSQIVLPIDGRRQTVRLAAKSLHGESRGTIPLPEGAPYGAVVVDTEACTLCLACASLCPTAALSDDPDYPRLMFQQDACIQCGLCTNVCPENAITLRPEMDLSDDALRQTVLKEEEPAECISCGTPFGVQSTIDRIIAQLAGKHPMFSGSDNMRLIQMCDDCRIRAQYHADAQPFASAQRPLPRTTDDYKTTKN</sequence>
<feature type="compositionally biased region" description="Basic and acidic residues" evidence="5">
    <location>
        <begin position="645"/>
        <end position="654"/>
    </location>
</feature>
<evidence type="ECO:0000256" key="4">
    <source>
        <dbReference type="ARBA" id="ARBA00023014"/>
    </source>
</evidence>
<dbReference type="Pfam" id="PF12838">
    <property type="entry name" value="Fer4_7"/>
    <property type="match status" value="1"/>
</dbReference>
<dbReference type="Gene3D" id="3.30.70.20">
    <property type="match status" value="2"/>
</dbReference>
<keyword evidence="2" id="KW-0479">Metal-binding</keyword>
<accession>A0A6P1SX85</accession>
<evidence type="ECO:0000256" key="5">
    <source>
        <dbReference type="SAM" id="MobiDB-lite"/>
    </source>
</evidence>
<gene>
    <name evidence="7" type="ORF">GO499_08770</name>
</gene>
<dbReference type="EMBL" id="CP046620">
    <property type="protein sequence ID" value="QHQ35284.1"/>
    <property type="molecule type" value="Genomic_DNA"/>
</dbReference>
<name>A0A6P1SX85_9RHOB</name>
<keyword evidence="8" id="KW-1185">Reference proteome</keyword>
<feature type="region of interest" description="Disordered" evidence="5">
    <location>
        <begin position="635"/>
        <end position="654"/>
    </location>
</feature>
<feature type="domain" description="4Fe-4S ferredoxin-type" evidence="6">
    <location>
        <begin position="298"/>
        <end position="327"/>
    </location>
</feature>
<dbReference type="InterPro" id="IPR050572">
    <property type="entry name" value="Fe-S_Ferredoxin"/>
</dbReference>
<dbReference type="InterPro" id="IPR017900">
    <property type="entry name" value="4Fe4S_Fe_S_CS"/>
</dbReference>
<dbReference type="PANTHER" id="PTHR43687:SF4">
    <property type="entry name" value="BLR5484 PROTEIN"/>
    <property type="match status" value="1"/>
</dbReference>
<evidence type="ECO:0000313" key="8">
    <source>
        <dbReference type="Proteomes" id="UP000464495"/>
    </source>
</evidence>
<dbReference type="RefSeq" id="WP_161861851.1">
    <property type="nucleotide sequence ID" value="NZ_CP046620.1"/>
</dbReference>
<dbReference type="Pfam" id="PF13187">
    <property type="entry name" value="Fer4_9"/>
    <property type="match status" value="1"/>
</dbReference>
<dbReference type="PANTHER" id="PTHR43687">
    <property type="entry name" value="ADENYLYLSULFATE REDUCTASE, BETA SUBUNIT"/>
    <property type="match status" value="1"/>
</dbReference>
<dbReference type="KEGG" id="amaq:GO499_08770"/>
<evidence type="ECO:0000259" key="6">
    <source>
        <dbReference type="PROSITE" id="PS51379"/>
    </source>
</evidence>
<keyword evidence="4" id="KW-0411">Iron-sulfur</keyword>
<dbReference type="AlphaFoldDB" id="A0A6P1SX85"/>
<feature type="domain" description="4Fe-4S ferredoxin-type" evidence="6">
    <location>
        <begin position="499"/>
        <end position="528"/>
    </location>
</feature>
<proteinExistence type="predicted"/>
<dbReference type="GO" id="GO:0046872">
    <property type="term" value="F:metal ion binding"/>
    <property type="evidence" value="ECO:0007669"/>
    <property type="project" value="UniProtKB-KW"/>
</dbReference>
<dbReference type="PROSITE" id="PS00198">
    <property type="entry name" value="4FE4S_FER_1"/>
    <property type="match status" value="2"/>
</dbReference>
<dbReference type="InterPro" id="IPR017896">
    <property type="entry name" value="4Fe4S_Fe-S-bd"/>
</dbReference>
<keyword evidence="1" id="KW-0004">4Fe-4S</keyword>
<dbReference type="PROSITE" id="PS51379">
    <property type="entry name" value="4FE4S_FER_2"/>
    <property type="match status" value="3"/>
</dbReference>
<keyword evidence="3" id="KW-0408">Iron</keyword>
<evidence type="ECO:0000256" key="2">
    <source>
        <dbReference type="ARBA" id="ARBA00022723"/>
    </source>
</evidence>
<reference evidence="7 8" key="1">
    <citation type="submission" date="2019-12" db="EMBL/GenBank/DDBJ databases">
        <title>Complete genome sequence of Algicella marina strain 9Alg 56(T) isolated from the red alga Tichocarpus crinitus.</title>
        <authorList>
            <person name="Kim S.-G."/>
            <person name="Nedashkovskaya O.I."/>
        </authorList>
    </citation>
    <scope>NUCLEOTIDE SEQUENCE [LARGE SCALE GENOMIC DNA]</scope>
    <source>
        <strain evidence="7 8">9Alg 56</strain>
    </source>
</reference>